<dbReference type="EMBL" id="MAEL01000042">
    <property type="protein sequence ID" value="KAF1303229.1"/>
    <property type="molecule type" value="Genomic_DNA"/>
</dbReference>
<organism evidence="2 3">
    <name type="scientific">Candidatus Enterococcus willemsii</name>
    <dbReference type="NCBI Taxonomy" id="1857215"/>
    <lineage>
        <taxon>Bacteria</taxon>
        <taxon>Bacillati</taxon>
        <taxon>Bacillota</taxon>
        <taxon>Bacilli</taxon>
        <taxon>Lactobacillales</taxon>
        <taxon>Enterococcaceae</taxon>
        <taxon>Enterococcus</taxon>
    </lineage>
</organism>
<evidence type="ECO:0000313" key="3">
    <source>
        <dbReference type="Proteomes" id="UP000782705"/>
    </source>
</evidence>
<dbReference type="InterPro" id="IPR005531">
    <property type="entry name" value="Asp23"/>
</dbReference>
<sequence>MVDERNFVLDADQELGEIVIAPEVIEVVIGIAASKVDGVYRMQGTFANNVTELLGRSAYGKGVHLEADESGLKVDIYTYMKYGVSVPKVAMEIQKRVKQQVLFMTDVELSEVNVHVVAVVPEKAEQLDIEELFGNDEEDNE</sequence>
<comment type="caution">
    <text evidence="2">The sequence shown here is derived from an EMBL/GenBank/DDBJ whole genome shotgun (WGS) entry which is preliminary data.</text>
</comment>
<dbReference type="RefSeq" id="WP_161902244.1">
    <property type="nucleotide sequence ID" value="NZ_MAEL01000042.1"/>
</dbReference>
<evidence type="ECO:0008006" key="4">
    <source>
        <dbReference type="Google" id="ProtNLM"/>
    </source>
</evidence>
<dbReference type="Pfam" id="PF03780">
    <property type="entry name" value="Asp23"/>
    <property type="match status" value="1"/>
</dbReference>
<name>A0ABQ6YYK9_9ENTE</name>
<reference evidence="2 3" key="1">
    <citation type="submission" date="2016-06" db="EMBL/GenBank/DDBJ databases">
        <title>Four novel species of enterococci isolated from chicken manure.</title>
        <authorList>
            <person name="Van Tyne D."/>
        </authorList>
    </citation>
    <scope>NUCLEOTIDE SEQUENCE [LARGE SCALE GENOMIC DNA]</scope>
    <source>
        <strain evidence="2 3">CU12B</strain>
    </source>
</reference>
<protein>
    <recommendedName>
        <fullName evidence="4">Alkaline shock protein</fullName>
    </recommendedName>
</protein>
<dbReference type="Proteomes" id="UP000782705">
    <property type="component" value="Unassembled WGS sequence"/>
</dbReference>
<evidence type="ECO:0000256" key="1">
    <source>
        <dbReference type="ARBA" id="ARBA00005721"/>
    </source>
</evidence>
<evidence type="ECO:0000313" key="2">
    <source>
        <dbReference type="EMBL" id="KAF1303229.1"/>
    </source>
</evidence>
<accession>A0ABQ6YYK9</accession>
<comment type="similarity">
    <text evidence="1">Belongs to the asp23 family.</text>
</comment>
<keyword evidence="3" id="KW-1185">Reference proteome</keyword>
<dbReference type="PANTHER" id="PTHR34297:SF1">
    <property type="entry name" value="ASP23_GLS24 FAMILY ENVELOPE STRESS RESPONSE PROTEIN"/>
    <property type="match status" value="1"/>
</dbReference>
<proteinExistence type="inferred from homology"/>
<dbReference type="PANTHER" id="PTHR34297">
    <property type="entry name" value="HYPOTHETICAL CYTOSOLIC PROTEIN-RELATED"/>
    <property type="match status" value="1"/>
</dbReference>
<gene>
    <name evidence="2" type="ORF">BAU17_08360</name>
</gene>